<dbReference type="PANTHER" id="PTHR33480">
    <property type="entry name" value="SET DOMAIN-CONTAINING PROTEIN-RELATED"/>
    <property type="match status" value="1"/>
</dbReference>
<dbReference type="Proteomes" id="UP000762676">
    <property type="component" value="Unassembled WGS sequence"/>
</dbReference>
<proteinExistence type="predicted"/>
<evidence type="ECO:0000313" key="1">
    <source>
        <dbReference type="EMBL" id="GFS17704.1"/>
    </source>
</evidence>
<keyword evidence="2" id="KW-1185">Reference proteome</keyword>
<reference evidence="1 2" key="1">
    <citation type="journal article" date="2021" name="Elife">
        <title>Chloroplast acquisition without the gene transfer in kleptoplastic sea slugs, Plakobranchus ocellatus.</title>
        <authorList>
            <person name="Maeda T."/>
            <person name="Takahashi S."/>
            <person name="Yoshida T."/>
            <person name="Shimamura S."/>
            <person name="Takaki Y."/>
            <person name="Nagai Y."/>
            <person name="Toyoda A."/>
            <person name="Suzuki Y."/>
            <person name="Arimoto A."/>
            <person name="Ishii H."/>
            <person name="Satoh N."/>
            <person name="Nishiyama T."/>
            <person name="Hasebe M."/>
            <person name="Maruyama T."/>
            <person name="Minagawa J."/>
            <person name="Obokata J."/>
            <person name="Shigenobu S."/>
        </authorList>
    </citation>
    <scope>NUCLEOTIDE SEQUENCE [LARGE SCALE GENOMIC DNA]</scope>
</reference>
<dbReference type="EMBL" id="BMAT01009975">
    <property type="protein sequence ID" value="GFS17704.1"/>
    <property type="molecule type" value="Genomic_DNA"/>
</dbReference>
<name>A0AAV4J4N6_9GAST</name>
<sequence length="150" mass="16706">MDLIEVQGKSPRGLRKVFVVLTPEMVEGCNNQLLKTRCHAGGDPDDPFLFPRLNSLGPIDGCKAMREVTAACTTLKEPTLIRSRLLRRYTATTTQILEMTRDELGTVADHTGHSVAVHTDINRMQSSILEKTKGARALIDCTREWADEEI</sequence>
<organism evidence="1 2">
    <name type="scientific">Elysia marginata</name>
    <dbReference type="NCBI Taxonomy" id="1093978"/>
    <lineage>
        <taxon>Eukaryota</taxon>
        <taxon>Metazoa</taxon>
        <taxon>Spiralia</taxon>
        <taxon>Lophotrochozoa</taxon>
        <taxon>Mollusca</taxon>
        <taxon>Gastropoda</taxon>
        <taxon>Heterobranchia</taxon>
        <taxon>Euthyneura</taxon>
        <taxon>Panpulmonata</taxon>
        <taxon>Sacoglossa</taxon>
        <taxon>Placobranchoidea</taxon>
        <taxon>Plakobranchidae</taxon>
        <taxon>Elysia</taxon>
    </lineage>
</organism>
<evidence type="ECO:0000313" key="2">
    <source>
        <dbReference type="Proteomes" id="UP000762676"/>
    </source>
</evidence>
<accession>A0AAV4J4N6</accession>
<gene>
    <name evidence="1" type="ORF">ElyMa_004989200</name>
</gene>
<protein>
    <submittedName>
        <fullName evidence="1">Uncharacterized protein</fullName>
    </submittedName>
</protein>
<comment type="caution">
    <text evidence="1">The sequence shown here is derived from an EMBL/GenBank/DDBJ whole genome shotgun (WGS) entry which is preliminary data.</text>
</comment>
<dbReference type="AlphaFoldDB" id="A0AAV4J4N6"/>